<dbReference type="Proteomes" id="UP001597601">
    <property type="component" value="Unassembled WGS sequence"/>
</dbReference>
<dbReference type="Pfam" id="PF08818">
    <property type="entry name" value="DUF1801"/>
    <property type="match status" value="1"/>
</dbReference>
<name>A0ABW5XU95_9SPHI</name>
<sequence length="124" mass="14645">MHPIKELDHFYLQQPEPVQGCYLALRDIILAQDTLITAEWKYKLPFFYYKGKPLCYLWTDKKTNHPYLAMMEGKHIYHRDLHCGDRVRIKSISFNPDQNLPLEIIVGILQQGLEVFRTGVVKIK</sequence>
<dbReference type="Gene3D" id="3.90.1150.200">
    <property type="match status" value="1"/>
</dbReference>
<proteinExistence type="predicted"/>
<organism evidence="2 3">
    <name type="scientific">Mucilaginibacter antarcticus</name>
    <dbReference type="NCBI Taxonomy" id="1855725"/>
    <lineage>
        <taxon>Bacteria</taxon>
        <taxon>Pseudomonadati</taxon>
        <taxon>Bacteroidota</taxon>
        <taxon>Sphingobacteriia</taxon>
        <taxon>Sphingobacteriales</taxon>
        <taxon>Sphingobacteriaceae</taxon>
        <taxon>Mucilaginibacter</taxon>
    </lineage>
</organism>
<evidence type="ECO:0000313" key="2">
    <source>
        <dbReference type="EMBL" id="MFD2866517.1"/>
    </source>
</evidence>
<protein>
    <submittedName>
        <fullName evidence="2">DUF1801 domain-containing protein</fullName>
    </submittedName>
</protein>
<dbReference type="InterPro" id="IPR014922">
    <property type="entry name" value="YdhG-like"/>
</dbReference>
<evidence type="ECO:0000259" key="1">
    <source>
        <dbReference type="Pfam" id="PF08818"/>
    </source>
</evidence>
<feature type="domain" description="YdhG-like" evidence="1">
    <location>
        <begin position="20"/>
        <end position="111"/>
    </location>
</feature>
<keyword evidence="3" id="KW-1185">Reference proteome</keyword>
<evidence type="ECO:0000313" key="3">
    <source>
        <dbReference type="Proteomes" id="UP001597601"/>
    </source>
</evidence>
<dbReference type="RefSeq" id="WP_377130157.1">
    <property type="nucleotide sequence ID" value="NZ_JBHUHN010000001.1"/>
</dbReference>
<comment type="caution">
    <text evidence="2">The sequence shown here is derived from an EMBL/GenBank/DDBJ whole genome shotgun (WGS) entry which is preliminary data.</text>
</comment>
<accession>A0ABW5XU95</accession>
<reference evidence="3" key="1">
    <citation type="journal article" date="2019" name="Int. J. Syst. Evol. Microbiol.">
        <title>The Global Catalogue of Microorganisms (GCM) 10K type strain sequencing project: providing services to taxonomists for standard genome sequencing and annotation.</title>
        <authorList>
            <consortium name="The Broad Institute Genomics Platform"/>
            <consortium name="The Broad Institute Genome Sequencing Center for Infectious Disease"/>
            <person name="Wu L."/>
            <person name="Ma J."/>
        </authorList>
    </citation>
    <scope>NUCLEOTIDE SEQUENCE [LARGE SCALE GENOMIC DNA]</scope>
    <source>
        <strain evidence="3">KCTC 52232</strain>
    </source>
</reference>
<dbReference type="EMBL" id="JBHUON010000028">
    <property type="protein sequence ID" value="MFD2866517.1"/>
    <property type="molecule type" value="Genomic_DNA"/>
</dbReference>
<dbReference type="SUPFAM" id="SSF159888">
    <property type="entry name" value="YdhG-like"/>
    <property type="match status" value="1"/>
</dbReference>
<gene>
    <name evidence="2" type="ORF">ACFSYC_17610</name>
</gene>